<keyword evidence="6" id="KW-1185">Reference proteome</keyword>
<accession>A0A4R8M140</accession>
<dbReference type="EMBL" id="SORI01000004">
    <property type="protein sequence ID" value="TDY61763.1"/>
    <property type="molecule type" value="Genomic_DNA"/>
</dbReference>
<feature type="non-terminal residue" evidence="2">
    <location>
        <position position="27"/>
    </location>
</feature>
<dbReference type="AlphaFoldDB" id="A0A4R8M140"/>
<dbReference type="Proteomes" id="UP000295066">
    <property type="component" value="Unassembled WGS sequence"/>
</dbReference>
<reference evidence="2 6" key="1">
    <citation type="submission" date="2019-03" db="EMBL/GenBank/DDBJ databases">
        <title>Genomic Encyclopedia of Type Strains, Phase IV (KMG-IV): sequencing the most valuable type-strain genomes for metagenomic binning, comparative biology and taxonomic classification.</title>
        <authorList>
            <person name="Goeker M."/>
        </authorList>
    </citation>
    <scope>NUCLEOTIDE SEQUENCE [LARGE SCALE GENOMIC DNA]</scope>
    <source>
        <strain evidence="2 6">DSM 25964</strain>
    </source>
</reference>
<protein>
    <submittedName>
        <fullName evidence="2">Uncharacterized protein</fullName>
    </submittedName>
</protein>
<dbReference type="EMBL" id="SORI01000051">
    <property type="protein sequence ID" value="TDY51696.1"/>
    <property type="molecule type" value="Genomic_DNA"/>
</dbReference>
<comment type="caution">
    <text evidence="2">The sequence shown here is derived from an EMBL/GenBank/DDBJ whole genome shotgun (WGS) entry which is preliminary data.</text>
</comment>
<evidence type="ECO:0000313" key="3">
    <source>
        <dbReference type="EMBL" id="TDY60587.1"/>
    </source>
</evidence>
<evidence type="ECO:0000313" key="5">
    <source>
        <dbReference type="EMBL" id="TDY65224.1"/>
    </source>
</evidence>
<evidence type="ECO:0000313" key="4">
    <source>
        <dbReference type="EMBL" id="TDY61763.1"/>
    </source>
</evidence>
<evidence type="ECO:0000313" key="6">
    <source>
        <dbReference type="Proteomes" id="UP000295066"/>
    </source>
</evidence>
<dbReference type="EMBL" id="SORI01000001">
    <property type="protein sequence ID" value="TDY65224.1"/>
    <property type="molecule type" value="Genomic_DNA"/>
</dbReference>
<proteinExistence type="predicted"/>
<name>A0A4R8M140_9BACT</name>
<sequence>MVTRFQTVDRATPYILPQSIEDWLPED</sequence>
<organism evidence="2 6">
    <name type="scientific">Aminivibrio pyruvatiphilus</name>
    <dbReference type="NCBI Taxonomy" id="1005740"/>
    <lineage>
        <taxon>Bacteria</taxon>
        <taxon>Thermotogati</taxon>
        <taxon>Synergistota</taxon>
        <taxon>Synergistia</taxon>
        <taxon>Synergistales</taxon>
        <taxon>Aminobacteriaceae</taxon>
        <taxon>Aminivibrio</taxon>
    </lineage>
</organism>
<evidence type="ECO:0000313" key="1">
    <source>
        <dbReference type="EMBL" id="TDY51696.1"/>
    </source>
</evidence>
<dbReference type="EMBL" id="SORI01000032">
    <property type="protein sequence ID" value="TDY53169.1"/>
    <property type="molecule type" value="Genomic_DNA"/>
</dbReference>
<gene>
    <name evidence="5" type="ORF">C8D99_101376</name>
    <name evidence="4" type="ORF">C8D99_1041</name>
    <name evidence="3" type="ORF">C8D99_108136</name>
    <name evidence="2" type="ORF">C8D99_13217</name>
    <name evidence="1" type="ORF">C8D99_1511</name>
</gene>
<evidence type="ECO:0000313" key="2">
    <source>
        <dbReference type="EMBL" id="TDY53169.1"/>
    </source>
</evidence>
<dbReference type="EMBL" id="SORI01000008">
    <property type="protein sequence ID" value="TDY60587.1"/>
    <property type="molecule type" value="Genomic_DNA"/>
</dbReference>